<accession>A0A9P1NN08</accession>
<dbReference type="InterPro" id="IPR003593">
    <property type="entry name" value="AAA+_ATPase"/>
</dbReference>
<evidence type="ECO:0000313" key="5">
    <source>
        <dbReference type="EMBL" id="CCC99209.1"/>
    </source>
</evidence>
<proteinExistence type="inferred from homology"/>
<dbReference type="GO" id="GO:0022857">
    <property type="term" value="F:transmembrane transporter activity"/>
    <property type="evidence" value="ECO:0007669"/>
    <property type="project" value="TreeGrafter"/>
</dbReference>
<dbReference type="SMART" id="SM00382">
    <property type="entry name" value="AAA"/>
    <property type="match status" value="1"/>
</dbReference>
<dbReference type="RefSeq" id="WP_014241390.1">
    <property type="nucleotide sequence ID" value="NC_016617.1"/>
</dbReference>
<evidence type="ECO:0000256" key="2">
    <source>
        <dbReference type="ARBA" id="ARBA00022741"/>
    </source>
</evidence>
<dbReference type="GO" id="GO:0005524">
    <property type="term" value="F:ATP binding"/>
    <property type="evidence" value="ECO:0007669"/>
    <property type="project" value="UniProtKB-KW"/>
</dbReference>
<dbReference type="InterPro" id="IPR015854">
    <property type="entry name" value="ABC_transpr_LolD-like"/>
</dbReference>
<evidence type="ECO:0000259" key="4">
    <source>
        <dbReference type="PROSITE" id="PS50893"/>
    </source>
</evidence>
<name>A0A9P1NN08_9PROT</name>
<dbReference type="PROSITE" id="PS50893">
    <property type="entry name" value="ABC_TRANSPORTER_2"/>
    <property type="match status" value="1"/>
</dbReference>
<comment type="similarity">
    <text evidence="1">Belongs to the ABC transporter superfamily.</text>
</comment>
<dbReference type="InterPro" id="IPR003439">
    <property type="entry name" value="ABC_transporter-like_ATP-bd"/>
</dbReference>
<dbReference type="AlphaFoldDB" id="A0A9P1NN08"/>
<protein>
    <submittedName>
        <fullName evidence="5">ABC transport system, ATP-binding protein</fullName>
    </submittedName>
</protein>
<dbReference type="SUPFAM" id="SSF52540">
    <property type="entry name" value="P-loop containing nucleoside triphosphate hydrolases"/>
    <property type="match status" value="1"/>
</dbReference>
<dbReference type="KEGG" id="abs:AZOBR_180279"/>
<feature type="domain" description="ABC transporter" evidence="4">
    <location>
        <begin position="6"/>
        <end position="251"/>
    </location>
</feature>
<organism evidence="5 6">
    <name type="scientific">Azospirillum baldaniorum</name>
    <dbReference type="NCBI Taxonomy" id="1064539"/>
    <lineage>
        <taxon>Bacteria</taxon>
        <taxon>Pseudomonadati</taxon>
        <taxon>Pseudomonadota</taxon>
        <taxon>Alphaproteobacteria</taxon>
        <taxon>Rhodospirillales</taxon>
        <taxon>Azospirillaceae</taxon>
        <taxon>Azospirillum</taxon>
    </lineage>
</organism>
<keyword evidence="6" id="KW-1185">Reference proteome</keyword>
<dbReference type="InterPro" id="IPR027417">
    <property type="entry name" value="P-loop_NTPase"/>
</dbReference>
<keyword evidence="3 5" id="KW-0067">ATP-binding</keyword>
<evidence type="ECO:0000313" key="6">
    <source>
        <dbReference type="Proteomes" id="UP000007319"/>
    </source>
</evidence>
<dbReference type="GO" id="GO:0016887">
    <property type="term" value="F:ATP hydrolysis activity"/>
    <property type="evidence" value="ECO:0007669"/>
    <property type="project" value="InterPro"/>
</dbReference>
<dbReference type="PANTHER" id="PTHR24220:SF689">
    <property type="entry name" value="LIPOPROTEIN-RELEASING SYSTEM ATP-BINDING PROTEIN LOLD"/>
    <property type="match status" value="1"/>
</dbReference>
<dbReference type="Proteomes" id="UP000007319">
    <property type="component" value="Chromosome"/>
</dbReference>
<dbReference type="GO" id="GO:0089705">
    <property type="term" value="P:protein localization to outer membrane"/>
    <property type="evidence" value="ECO:0007669"/>
    <property type="project" value="TreeGrafter"/>
</dbReference>
<evidence type="ECO:0000256" key="3">
    <source>
        <dbReference type="ARBA" id="ARBA00022840"/>
    </source>
</evidence>
<dbReference type="GO" id="GO:0005886">
    <property type="term" value="C:plasma membrane"/>
    <property type="evidence" value="ECO:0007669"/>
    <property type="project" value="TreeGrafter"/>
</dbReference>
<evidence type="ECO:0000256" key="1">
    <source>
        <dbReference type="ARBA" id="ARBA00005417"/>
    </source>
</evidence>
<dbReference type="Pfam" id="PF00005">
    <property type="entry name" value="ABC_tran"/>
    <property type="match status" value="1"/>
</dbReference>
<reference evidence="5 6" key="1">
    <citation type="journal article" date="2011" name="PLoS Genet.">
        <title>Azospirillum genomes reveal transition of bacteria from aquatic to terrestrial environments.</title>
        <authorList>
            <person name="Wisniewski-Dye F."/>
            <person name="Borziak K."/>
            <person name="Khalsa-Moyers G."/>
            <person name="Alexandre G."/>
            <person name="Sukharnikov L.O."/>
            <person name="Wuichet K."/>
            <person name="Hurst G.B."/>
            <person name="McDonald W.H."/>
            <person name="Robertson J.S."/>
            <person name="Barbe V."/>
            <person name="Calteau A."/>
            <person name="Rouy Z."/>
            <person name="Mangenot S."/>
            <person name="Prigent-Combaret C."/>
            <person name="Normand P."/>
            <person name="Boyer M."/>
            <person name="Siguier P."/>
            <person name="Dessaux Y."/>
            <person name="Elmerich C."/>
            <person name="Condemine G."/>
            <person name="Krishnen G."/>
            <person name="Kennedy I."/>
            <person name="Paterson A.H."/>
            <person name="Gonzalez V."/>
            <person name="Mavingui P."/>
            <person name="Zhulin I.B."/>
        </authorList>
    </citation>
    <scope>NUCLEOTIDE SEQUENCE [LARGE SCALE GENOMIC DNA]</scope>
    <source>
        <strain evidence="5 6">Sp245</strain>
    </source>
</reference>
<dbReference type="Gene3D" id="3.40.50.300">
    <property type="entry name" value="P-loop containing nucleotide triphosphate hydrolases"/>
    <property type="match status" value="1"/>
</dbReference>
<sequence length="253" mass="26899">MTEPLVDLQDCVHERAAGSDRFRLAVERFTLCPGDQIALVGPSGCGKSTTLDLLSLIVAPTRAGRFTLRMPQAGTLAGTLAEPVDVMALWRRGARDRLTALRAAHMGYVLQTGGLVPFLSVRENVLLTRRALGLPCPGPAVTLMETLGVAELGRRLPRQISIGQRQRVAIARALAHQPAVILADEPTASLDPSLAEGTMKLLSAVARFQKAALVVVTHDHRLAERTGLTVVECRTGAGASVVRHDSARAEAAA</sequence>
<dbReference type="EMBL" id="HE577327">
    <property type="protein sequence ID" value="CCC99209.1"/>
    <property type="molecule type" value="Genomic_DNA"/>
</dbReference>
<gene>
    <name evidence="5" type="ORF">AZOBR_180279</name>
</gene>
<dbReference type="GO" id="GO:0044874">
    <property type="term" value="P:lipoprotein localization to outer membrane"/>
    <property type="evidence" value="ECO:0007669"/>
    <property type="project" value="TreeGrafter"/>
</dbReference>
<dbReference type="PANTHER" id="PTHR24220">
    <property type="entry name" value="IMPORT ATP-BINDING PROTEIN"/>
    <property type="match status" value="1"/>
</dbReference>
<keyword evidence="2" id="KW-0547">Nucleotide-binding</keyword>